<name>A0A081BX87_VECG1</name>
<gene>
    <name evidence="5" type="ORF">U27_03906</name>
</gene>
<dbReference type="SUPFAM" id="SSF53850">
    <property type="entry name" value="Periplasmic binding protein-like II"/>
    <property type="match status" value="1"/>
</dbReference>
<dbReference type="eggNOG" id="COG1653">
    <property type="taxonomic scope" value="Bacteria"/>
</dbReference>
<proteinExistence type="inferred from homology"/>
<evidence type="ECO:0000256" key="4">
    <source>
        <dbReference type="SAM" id="SignalP"/>
    </source>
</evidence>
<evidence type="ECO:0000313" key="5">
    <source>
        <dbReference type="EMBL" id="GAK56942.1"/>
    </source>
</evidence>
<dbReference type="EMBL" id="DF820465">
    <property type="protein sequence ID" value="GAK56942.1"/>
    <property type="molecule type" value="Genomic_DNA"/>
</dbReference>
<dbReference type="Gene3D" id="3.40.190.10">
    <property type="entry name" value="Periplasmic binding protein-like II"/>
    <property type="match status" value="1"/>
</dbReference>
<dbReference type="STRING" id="1499967.U27_03906"/>
<comment type="similarity">
    <text evidence="1">Belongs to the bacterial solute-binding protein 1 family.</text>
</comment>
<keyword evidence="3 4" id="KW-0732">Signal</keyword>
<feature type="chain" id="PRO_5001755342" evidence="4">
    <location>
        <begin position="24"/>
        <end position="459"/>
    </location>
</feature>
<feature type="signal peptide" evidence="4">
    <location>
        <begin position="1"/>
        <end position="23"/>
    </location>
</feature>
<accession>A0A081BX87</accession>
<keyword evidence="2" id="KW-0813">Transport</keyword>
<dbReference type="Pfam" id="PF01547">
    <property type="entry name" value="SBP_bac_1"/>
    <property type="match status" value="1"/>
</dbReference>
<protein>
    <submittedName>
        <fullName evidence="5">Extracellular solute-binding protein family 1</fullName>
    </submittedName>
</protein>
<dbReference type="PANTHER" id="PTHR43649">
    <property type="entry name" value="ARABINOSE-BINDING PROTEIN-RELATED"/>
    <property type="match status" value="1"/>
</dbReference>
<evidence type="ECO:0000256" key="2">
    <source>
        <dbReference type="ARBA" id="ARBA00022448"/>
    </source>
</evidence>
<evidence type="ECO:0000313" key="6">
    <source>
        <dbReference type="Proteomes" id="UP000030661"/>
    </source>
</evidence>
<keyword evidence="6" id="KW-1185">Reference proteome</keyword>
<dbReference type="InterPro" id="IPR006059">
    <property type="entry name" value="SBP"/>
</dbReference>
<dbReference type="PANTHER" id="PTHR43649:SF34">
    <property type="entry name" value="ABC TRANSPORTER PERIPLASMIC-BINDING PROTEIN YCJN-RELATED"/>
    <property type="match status" value="1"/>
</dbReference>
<evidence type="ECO:0000256" key="1">
    <source>
        <dbReference type="ARBA" id="ARBA00008520"/>
    </source>
</evidence>
<dbReference type="InterPro" id="IPR050490">
    <property type="entry name" value="Bact_solute-bd_prot1"/>
</dbReference>
<organism evidence="5">
    <name type="scientific">Vecturithrix granuli</name>
    <dbReference type="NCBI Taxonomy" id="1499967"/>
    <lineage>
        <taxon>Bacteria</taxon>
        <taxon>Candidatus Moduliflexota</taxon>
        <taxon>Candidatus Vecturitrichia</taxon>
        <taxon>Candidatus Vecturitrichales</taxon>
        <taxon>Candidatus Vecturitrichaceae</taxon>
        <taxon>Candidatus Vecturithrix</taxon>
    </lineage>
</organism>
<dbReference type="HOGENOM" id="CLU_595377_0_0_0"/>
<dbReference type="AlphaFoldDB" id="A0A081BX87"/>
<evidence type="ECO:0000256" key="3">
    <source>
        <dbReference type="ARBA" id="ARBA00022729"/>
    </source>
</evidence>
<reference evidence="5" key="1">
    <citation type="journal article" date="2015" name="PeerJ">
        <title>First genomic representation of candidate bacterial phylum KSB3 points to enhanced environmental sensing as a trigger of wastewater bulking.</title>
        <authorList>
            <person name="Sekiguchi Y."/>
            <person name="Ohashi A."/>
            <person name="Parks D.H."/>
            <person name="Yamauchi T."/>
            <person name="Tyson G.W."/>
            <person name="Hugenholtz P."/>
        </authorList>
    </citation>
    <scope>NUCLEOTIDE SEQUENCE [LARGE SCALE GENOMIC DNA]</scope>
</reference>
<dbReference type="Proteomes" id="UP000030661">
    <property type="component" value="Unassembled WGS sequence"/>
</dbReference>
<sequence>MRRTLLVLVVALLMLGIAAPGWAETTVTVPTALGWVTTDAMVPLVAEELKADDIKVEIVPTENIVLRDKQMMEGRMGTGAFDVMLAWEALMPLMTDFLEPLDQYIIDAGMDLEKFKASFYPAVQELISIDGKLYWIPIHVNSQLGYARTDLFTDPKEQEAFKKEYGYDLPQPDENGSIAFKDRAQFIDVAKFFTRDVDGDGKIDLWGLSQPAKWDHGTCIFEEILLRSGLEYFDPQGHSLWGPAHPENQEAVREIAQFIFDTINTWKITSPGALGMEMTETNQLFMEGKAAMSFTWNVDFWGKVSKGDFADKYGVPSSWAISFMNKAPEYKGLMSIWGYAMSKDSKNKEAAAKFLIKMADPEIRKKGHATVGLPCPNGQIEVTEWAVKEGYAPGAFIDAVQSVGSFWPVSKTAWAETEPVRDVVRGTREKLLAGQMTAEEFVKETGEKIEAIMKEAGHF</sequence>